<name>A0ABP3WQV6_9ALTE</name>
<dbReference type="PANTHER" id="PTHR10091:SF0">
    <property type="entry name" value="GALACTOSE MUTAROTASE"/>
    <property type="match status" value="1"/>
</dbReference>
<comment type="similarity">
    <text evidence="2 5">Belongs to the aldose epimerase family.</text>
</comment>
<comment type="catalytic activity">
    <reaction evidence="5">
        <text>alpha-D-glucose = beta-D-glucose</text>
        <dbReference type="Rhea" id="RHEA:10264"/>
        <dbReference type="ChEBI" id="CHEBI:15903"/>
        <dbReference type="ChEBI" id="CHEBI:17925"/>
        <dbReference type="EC" id="5.1.3.3"/>
    </reaction>
</comment>
<dbReference type="InterPro" id="IPR047215">
    <property type="entry name" value="Galactose_mutarotase-like"/>
</dbReference>
<dbReference type="InterPro" id="IPR014718">
    <property type="entry name" value="GH-type_carb-bd"/>
</dbReference>
<dbReference type="Gene3D" id="2.70.98.10">
    <property type="match status" value="1"/>
</dbReference>
<evidence type="ECO:0000256" key="3">
    <source>
        <dbReference type="ARBA" id="ARBA00023235"/>
    </source>
</evidence>
<comment type="caution">
    <text evidence="6">The sequence shown here is derived from an EMBL/GenBank/DDBJ whole genome shotgun (WGS) entry which is preliminary data.</text>
</comment>
<sequence>MIEKRQFGNMPNGQTVDAYTLTNDNGMSIDILTLGATIRSWKLAQHNPTDVVLGFDSVDDYLADQGYMGRTVGRYANRIEKGQFQLNGETYNVSTNLQGNSLHGGVVGFHNRIWKVSDALDRSKASIILRLTSEDGDQGFPGNLRVDVTFTLDDNNCLTIDYRARSDQDTVFNPTQHSYFNLAGHDSGAIYEQRINAFASHYTPANNQAIPSGEIKAVRNTAFDLNQSKTFGSLIHQPDPEIQTASGLDHNWCVDGFKSDQSALQLAAEVTEPATGRKLLVRTSMPGIQIYTGNFIGTSPVGKGGVTYAPYSGFCIESQFYPNSPNQTGFPSSVLKANATFVSSTSYQIIEAD</sequence>
<evidence type="ECO:0000256" key="2">
    <source>
        <dbReference type="ARBA" id="ARBA00006206"/>
    </source>
</evidence>
<dbReference type="RefSeq" id="WP_343858176.1">
    <property type="nucleotide sequence ID" value="NZ_BAAAFD010000003.1"/>
</dbReference>
<dbReference type="PIRSF" id="PIRSF005096">
    <property type="entry name" value="GALM"/>
    <property type="match status" value="1"/>
</dbReference>
<evidence type="ECO:0000313" key="7">
    <source>
        <dbReference type="Proteomes" id="UP001500359"/>
    </source>
</evidence>
<keyword evidence="7" id="KW-1185">Reference proteome</keyword>
<dbReference type="EC" id="5.1.3.3" evidence="5"/>
<keyword evidence="3 5" id="KW-0413">Isomerase</keyword>
<dbReference type="SUPFAM" id="SSF74650">
    <property type="entry name" value="Galactose mutarotase-like"/>
    <property type="match status" value="1"/>
</dbReference>
<dbReference type="EMBL" id="BAAAFD010000003">
    <property type="protein sequence ID" value="GAA0855502.1"/>
    <property type="molecule type" value="Genomic_DNA"/>
</dbReference>
<dbReference type="CDD" id="cd09019">
    <property type="entry name" value="galactose_mutarotase_like"/>
    <property type="match status" value="1"/>
</dbReference>
<accession>A0ABP3WQV6</accession>
<keyword evidence="4 5" id="KW-0119">Carbohydrate metabolism</keyword>
<evidence type="ECO:0000256" key="1">
    <source>
        <dbReference type="ARBA" id="ARBA00005028"/>
    </source>
</evidence>
<dbReference type="Pfam" id="PF01263">
    <property type="entry name" value="Aldose_epim"/>
    <property type="match status" value="1"/>
</dbReference>
<evidence type="ECO:0000256" key="4">
    <source>
        <dbReference type="ARBA" id="ARBA00023277"/>
    </source>
</evidence>
<reference evidence="7" key="1">
    <citation type="journal article" date="2019" name="Int. J. Syst. Evol. Microbiol.">
        <title>The Global Catalogue of Microorganisms (GCM) 10K type strain sequencing project: providing services to taxonomists for standard genome sequencing and annotation.</title>
        <authorList>
            <consortium name="The Broad Institute Genomics Platform"/>
            <consortium name="The Broad Institute Genome Sequencing Center for Infectious Disease"/>
            <person name="Wu L."/>
            <person name="Ma J."/>
        </authorList>
    </citation>
    <scope>NUCLEOTIDE SEQUENCE [LARGE SCALE GENOMIC DNA]</scope>
    <source>
        <strain evidence="7">JCM 15896</strain>
    </source>
</reference>
<evidence type="ECO:0000313" key="6">
    <source>
        <dbReference type="EMBL" id="GAA0855502.1"/>
    </source>
</evidence>
<dbReference type="InterPro" id="IPR008183">
    <property type="entry name" value="Aldose_1/G6P_1-epimerase"/>
</dbReference>
<evidence type="ECO:0000256" key="5">
    <source>
        <dbReference type="PIRNR" id="PIRNR005096"/>
    </source>
</evidence>
<dbReference type="PANTHER" id="PTHR10091">
    <property type="entry name" value="ALDOSE-1-EPIMERASE"/>
    <property type="match status" value="1"/>
</dbReference>
<dbReference type="InterPro" id="IPR011013">
    <property type="entry name" value="Gal_mutarotase_sf_dom"/>
</dbReference>
<comment type="pathway">
    <text evidence="1 5">Carbohydrate metabolism; hexose metabolism.</text>
</comment>
<dbReference type="Proteomes" id="UP001500359">
    <property type="component" value="Unassembled WGS sequence"/>
</dbReference>
<dbReference type="InterPro" id="IPR015443">
    <property type="entry name" value="Aldose_1-epimerase"/>
</dbReference>
<gene>
    <name evidence="6" type="ORF">GCM10009114_14510</name>
</gene>
<dbReference type="NCBIfam" id="NF008277">
    <property type="entry name" value="PRK11055.1"/>
    <property type="match status" value="1"/>
</dbReference>
<protein>
    <recommendedName>
        <fullName evidence="5">Aldose 1-epimerase</fullName>
        <ecNumber evidence="5">5.1.3.3</ecNumber>
    </recommendedName>
</protein>
<organism evidence="6 7">
    <name type="scientific">Aliiglaciecola litoralis</name>
    <dbReference type="NCBI Taxonomy" id="582857"/>
    <lineage>
        <taxon>Bacteria</taxon>
        <taxon>Pseudomonadati</taxon>
        <taxon>Pseudomonadota</taxon>
        <taxon>Gammaproteobacteria</taxon>
        <taxon>Alteromonadales</taxon>
        <taxon>Alteromonadaceae</taxon>
        <taxon>Aliiglaciecola</taxon>
    </lineage>
</organism>
<proteinExistence type="inferred from homology"/>